<gene>
    <name evidence="2" type="ORF">Nepgr_021173</name>
</gene>
<name>A0AAD3XVQ2_NEPGR</name>
<evidence type="ECO:0000313" key="3">
    <source>
        <dbReference type="Proteomes" id="UP001279734"/>
    </source>
</evidence>
<sequence length="156" mass="17165">MNSPFCLCSSSSFSPSSPYSLSIGAQTWKNAEGCIQEILSFIQPTLASEHRRNEIIEYIQALIEDSFDIKVLPFGSVPLKTYLPDGDIDFTVFGLHNAEQDLLTKFCTLFESEAKNNSKIRVRNVQRIPAQALFGQGQVGQSSPIFLGVAFLAVGL</sequence>
<dbReference type="PANTHER" id="PTHR45979">
    <property type="entry name" value="PAP/OAS1 SUBSTRATE-BINDING DOMAIN SUPERFAMILY"/>
    <property type="match status" value="1"/>
</dbReference>
<dbReference type="SUPFAM" id="SSF81301">
    <property type="entry name" value="Nucleotidyltransferase"/>
    <property type="match status" value="1"/>
</dbReference>
<reference evidence="2" key="1">
    <citation type="submission" date="2023-05" db="EMBL/GenBank/DDBJ databases">
        <title>Nepenthes gracilis genome sequencing.</title>
        <authorList>
            <person name="Fukushima K."/>
        </authorList>
    </citation>
    <scope>NUCLEOTIDE SEQUENCE</scope>
    <source>
        <strain evidence="2">SING2019-196</strain>
    </source>
</reference>
<evidence type="ECO:0000259" key="1">
    <source>
        <dbReference type="Pfam" id="PF01909"/>
    </source>
</evidence>
<dbReference type="GO" id="GO:0016779">
    <property type="term" value="F:nucleotidyltransferase activity"/>
    <property type="evidence" value="ECO:0007669"/>
    <property type="project" value="InterPro"/>
</dbReference>
<dbReference type="Pfam" id="PF01909">
    <property type="entry name" value="NTP_transf_2"/>
    <property type="match status" value="1"/>
</dbReference>
<evidence type="ECO:0000313" key="2">
    <source>
        <dbReference type="EMBL" id="GMH19332.1"/>
    </source>
</evidence>
<dbReference type="AlphaFoldDB" id="A0AAD3XVQ2"/>
<keyword evidence="3" id="KW-1185">Reference proteome</keyword>
<feature type="domain" description="Polymerase nucleotidyl transferase" evidence="1">
    <location>
        <begin position="56"/>
        <end position="110"/>
    </location>
</feature>
<organism evidence="2 3">
    <name type="scientific">Nepenthes gracilis</name>
    <name type="common">Slender pitcher plant</name>
    <dbReference type="NCBI Taxonomy" id="150966"/>
    <lineage>
        <taxon>Eukaryota</taxon>
        <taxon>Viridiplantae</taxon>
        <taxon>Streptophyta</taxon>
        <taxon>Embryophyta</taxon>
        <taxon>Tracheophyta</taxon>
        <taxon>Spermatophyta</taxon>
        <taxon>Magnoliopsida</taxon>
        <taxon>eudicotyledons</taxon>
        <taxon>Gunneridae</taxon>
        <taxon>Pentapetalae</taxon>
        <taxon>Caryophyllales</taxon>
        <taxon>Nepenthaceae</taxon>
        <taxon>Nepenthes</taxon>
    </lineage>
</organism>
<protein>
    <recommendedName>
        <fullName evidence="1">Polymerase nucleotidyl transferase domain-containing protein</fullName>
    </recommendedName>
</protein>
<dbReference type="PANTHER" id="PTHR45979:SF6">
    <property type="entry name" value="NUCLEOTIDYLTRANSFERASE DOMAIN PROTEIN"/>
    <property type="match status" value="1"/>
</dbReference>
<accession>A0AAD3XVQ2</accession>
<dbReference type="Gene3D" id="3.30.460.10">
    <property type="entry name" value="Beta Polymerase, domain 2"/>
    <property type="match status" value="1"/>
</dbReference>
<proteinExistence type="predicted"/>
<dbReference type="Proteomes" id="UP001279734">
    <property type="component" value="Unassembled WGS sequence"/>
</dbReference>
<dbReference type="EMBL" id="BSYO01000020">
    <property type="protein sequence ID" value="GMH19332.1"/>
    <property type="molecule type" value="Genomic_DNA"/>
</dbReference>
<dbReference type="InterPro" id="IPR058921">
    <property type="entry name" value="PAP/OAS1-rel"/>
</dbReference>
<dbReference type="InterPro" id="IPR002934">
    <property type="entry name" value="Polymerase_NTP_transf_dom"/>
</dbReference>
<dbReference type="InterPro" id="IPR043519">
    <property type="entry name" value="NT_sf"/>
</dbReference>
<comment type="caution">
    <text evidence="2">The sequence shown here is derived from an EMBL/GenBank/DDBJ whole genome shotgun (WGS) entry which is preliminary data.</text>
</comment>